<sequence>MSSFASEVLHWKPTKLEEECDSADISELDAIARDIRAELCIAKEEEERLTECIVDGLKKTERTLGLFFNFKRGCR</sequence>
<comment type="caution">
    <text evidence="1">The sequence shown here is derived from an EMBL/GenBank/DDBJ whole genome shotgun (WGS) entry which is preliminary data.</text>
</comment>
<evidence type="ECO:0000313" key="1">
    <source>
        <dbReference type="EMBL" id="CAK5077257.1"/>
    </source>
</evidence>
<dbReference type="Proteomes" id="UP001497535">
    <property type="component" value="Unassembled WGS sequence"/>
</dbReference>
<dbReference type="EMBL" id="CAVMJV010000031">
    <property type="protein sequence ID" value="CAK5077257.1"/>
    <property type="molecule type" value="Genomic_DNA"/>
</dbReference>
<evidence type="ECO:0000313" key="2">
    <source>
        <dbReference type="Proteomes" id="UP001497535"/>
    </source>
</evidence>
<proteinExistence type="predicted"/>
<gene>
    <name evidence="1" type="ORF">MENTE1834_LOCUS24164</name>
</gene>
<accession>A0ACB0ZFW2</accession>
<reference evidence="1" key="1">
    <citation type="submission" date="2023-11" db="EMBL/GenBank/DDBJ databases">
        <authorList>
            <person name="Poullet M."/>
        </authorList>
    </citation>
    <scope>NUCLEOTIDE SEQUENCE</scope>
    <source>
        <strain evidence="1">E1834</strain>
    </source>
</reference>
<keyword evidence="2" id="KW-1185">Reference proteome</keyword>
<protein>
    <submittedName>
        <fullName evidence="1">Uncharacterized protein</fullName>
    </submittedName>
</protein>
<organism evidence="1 2">
    <name type="scientific">Meloidogyne enterolobii</name>
    <name type="common">Root-knot nematode worm</name>
    <name type="synonym">Meloidogyne mayaguensis</name>
    <dbReference type="NCBI Taxonomy" id="390850"/>
    <lineage>
        <taxon>Eukaryota</taxon>
        <taxon>Metazoa</taxon>
        <taxon>Ecdysozoa</taxon>
        <taxon>Nematoda</taxon>
        <taxon>Chromadorea</taxon>
        <taxon>Rhabditida</taxon>
        <taxon>Tylenchina</taxon>
        <taxon>Tylenchomorpha</taxon>
        <taxon>Tylenchoidea</taxon>
        <taxon>Meloidogynidae</taxon>
        <taxon>Meloidogyninae</taxon>
        <taxon>Meloidogyne</taxon>
    </lineage>
</organism>
<name>A0ACB0ZFW2_MELEN</name>